<dbReference type="Proteomes" id="UP000679848">
    <property type="component" value="Chromosome"/>
</dbReference>
<reference evidence="1" key="1">
    <citation type="submission" date="2020-09" db="EMBL/GenBank/DDBJ databases">
        <title>New species isolated from human feces.</title>
        <authorList>
            <person name="Kitahara M."/>
            <person name="Shigeno Y."/>
            <person name="Shime M."/>
            <person name="Matsumoto Y."/>
            <person name="Nakamura S."/>
            <person name="Motooka D."/>
            <person name="Fukuoka S."/>
            <person name="Nishikawa H."/>
            <person name="Benno Y."/>
        </authorList>
    </citation>
    <scope>NUCLEOTIDE SEQUENCE</scope>
    <source>
        <strain evidence="1">MM59</strain>
    </source>
</reference>
<proteinExistence type="predicted"/>
<organism evidence="1 2">
    <name type="scientific">Pusillibacter faecalis</name>
    <dbReference type="NCBI Taxonomy" id="2714358"/>
    <lineage>
        <taxon>Bacteria</taxon>
        <taxon>Bacillati</taxon>
        <taxon>Bacillota</taxon>
        <taxon>Clostridia</taxon>
        <taxon>Eubacteriales</taxon>
        <taxon>Oscillospiraceae</taxon>
        <taxon>Pusillibacter</taxon>
    </lineage>
</organism>
<dbReference type="KEGG" id="pfaa:MM59RIKEN_27110"/>
<sequence length="82" mass="9364">MKFRNPETGEVFETHCDTCGAGSSGCKLVWKNVSCGRLKENPHEAARLMGYEVVEDEPEYYKFEIRLCDTKVVLSIQKVPHK</sequence>
<dbReference type="AlphaFoldDB" id="A0A810QHA1"/>
<evidence type="ECO:0000313" key="2">
    <source>
        <dbReference type="Proteomes" id="UP000679848"/>
    </source>
</evidence>
<keyword evidence="2" id="KW-1185">Reference proteome</keyword>
<gene>
    <name evidence="1" type="ORF">MM59RIKEN_27110</name>
</gene>
<dbReference type="RefSeq" id="WP_213543518.1">
    <property type="nucleotide sequence ID" value="NZ_AP023420.1"/>
</dbReference>
<protein>
    <submittedName>
        <fullName evidence="1">Uncharacterized protein</fullName>
    </submittedName>
</protein>
<dbReference type="EMBL" id="AP023420">
    <property type="protein sequence ID" value="BCK85392.1"/>
    <property type="molecule type" value="Genomic_DNA"/>
</dbReference>
<accession>A0A810QHA1</accession>
<name>A0A810QHA1_9FIRM</name>
<evidence type="ECO:0000313" key="1">
    <source>
        <dbReference type="EMBL" id="BCK85392.1"/>
    </source>
</evidence>